<proteinExistence type="predicted"/>
<feature type="domain" description="2EXR" evidence="1">
    <location>
        <begin position="3"/>
        <end position="89"/>
    </location>
</feature>
<organism evidence="2 3">
    <name type="scientific">Purpureocillium lilacinum</name>
    <name type="common">Paecilomyces lilacinus</name>
    <dbReference type="NCBI Taxonomy" id="33203"/>
    <lineage>
        <taxon>Eukaryota</taxon>
        <taxon>Fungi</taxon>
        <taxon>Dikarya</taxon>
        <taxon>Ascomycota</taxon>
        <taxon>Pezizomycotina</taxon>
        <taxon>Sordariomycetes</taxon>
        <taxon>Hypocreomycetidae</taxon>
        <taxon>Hypocreales</taxon>
        <taxon>Ophiocordycipitaceae</taxon>
        <taxon>Purpureocillium</taxon>
    </lineage>
</organism>
<name>A0ABR0BE09_PURLI</name>
<dbReference type="PROSITE" id="PS00018">
    <property type="entry name" value="EF_HAND_1"/>
    <property type="match status" value="1"/>
</dbReference>
<evidence type="ECO:0000259" key="1">
    <source>
        <dbReference type="Pfam" id="PF20150"/>
    </source>
</evidence>
<keyword evidence="3" id="KW-1185">Reference proteome</keyword>
<dbReference type="PANTHER" id="PTHR35910">
    <property type="entry name" value="2EXR DOMAIN-CONTAINING PROTEIN"/>
    <property type="match status" value="1"/>
</dbReference>
<accession>A0ABR0BE09</accession>
<dbReference type="PANTHER" id="PTHR35910:SF1">
    <property type="entry name" value="2EXR DOMAIN-CONTAINING PROTEIN"/>
    <property type="match status" value="1"/>
</dbReference>
<sequence length="214" mass="24539">MACFSGLPYEIRAQIWALTLEPRMVQVHIRAYLECKEEVLYLASSTPVPNVMHICRESRARASSFYEKFSLSKQSEQIYVWVNLDVDIIDIGNESHYTLFKECGPRIRRLKFEASNLAEWWYHGSARDLPVFDGVQQCFVLAIDGWEAWEDAFNEHYFACAAEDLYIIDKNRSRIVSFPELEGCLGDDDWHLSIENLGVPYDKAATVLGIVGTG</sequence>
<dbReference type="InterPro" id="IPR045518">
    <property type="entry name" value="2EXR"/>
</dbReference>
<dbReference type="Pfam" id="PF20150">
    <property type="entry name" value="2EXR"/>
    <property type="match status" value="1"/>
</dbReference>
<protein>
    <recommendedName>
        <fullName evidence="1">2EXR domain-containing protein</fullName>
    </recommendedName>
</protein>
<reference evidence="2 3" key="1">
    <citation type="journal article" date="2024" name="Microbiol. Resour. Announc.">
        <title>Genome annotations for the ascomycete fungi Trichoderma harzianum, Trichoderma aggressivum, and Purpureocillium lilacinum.</title>
        <authorList>
            <person name="Beijen E.P.W."/>
            <person name="Ohm R.A."/>
        </authorList>
    </citation>
    <scope>NUCLEOTIDE SEQUENCE [LARGE SCALE GENOMIC DNA]</scope>
    <source>
        <strain evidence="2 3">CBS 150709</strain>
    </source>
</reference>
<gene>
    <name evidence="2" type="ORF">Purlil1_13465</name>
</gene>
<dbReference type="InterPro" id="IPR018247">
    <property type="entry name" value="EF_Hand_1_Ca_BS"/>
</dbReference>
<dbReference type="EMBL" id="JAWRVI010000226">
    <property type="protein sequence ID" value="KAK4071311.1"/>
    <property type="molecule type" value="Genomic_DNA"/>
</dbReference>
<comment type="caution">
    <text evidence="2">The sequence shown here is derived from an EMBL/GenBank/DDBJ whole genome shotgun (WGS) entry which is preliminary data.</text>
</comment>
<evidence type="ECO:0000313" key="2">
    <source>
        <dbReference type="EMBL" id="KAK4071311.1"/>
    </source>
</evidence>
<dbReference type="Proteomes" id="UP001287286">
    <property type="component" value="Unassembled WGS sequence"/>
</dbReference>
<evidence type="ECO:0000313" key="3">
    <source>
        <dbReference type="Proteomes" id="UP001287286"/>
    </source>
</evidence>